<sequence>MSLDMDMYPHLLEAVVAASTRDTLLVLRQVSQTTRHLAHTHLFNHVRLVVHDVQDRQFLDVLSSDCATFLLPRFHLDGEYQKEAITPGSSLIMEALKNARILDAETCEIPLVVAEVIWDTSDLPDKWTFTVQLKRNMRTNCSRLARVLIHEMGNTTAANQAPEPPGWKTYMYAYSMLEIPVLLAEYRYYK</sequence>
<name>A0A427XG39_9TREE</name>
<gene>
    <name evidence="1" type="ORF">EHS24_003280</name>
</gene>
<dbReference type="GeneID" id="39587823"/>
<accession>A0A427XG39</accession>
<evidence type="ECO:0000313" key="1">
    <source>
        <dbReference type="EMBL" id="RSH77713.1"/>
    </source>
</evidence>
<dbReference type="RefSeq" id="XP_028472860.1">
    <property type="nucleotide sequence ID" value="XM_028618972.1"/>
</dbReference>
<keyword evidence="2" id="KW-1185">Reference proteome</keyword>
<protein>
    <recommendedName>
        <fullName evidence="3">F-box domain-containing protein</fullName>
    </recommendedName>
</protein>
<evidence type="ECO:0000313" key="2">
    <source>
        <dbReference type="Proteomes" id="UP000279236"/>
    </source>
</evidence>
<reference evidence="1 2" key="1">
    <citation type="submission" date="2018-11" db="EMBL/GenBank/DDBJ databases">
        <title>Genome sequence of Apiotrichum porosum DSM 27194.</title>
        <authorList>
            <person name="Aliyu H."/>
            <person name="Gorte O."/>
            <person name="Ochsenreither K."/>
        </authorList>
    </citation>
    <scope>NUCLEOTIDE SEQUENCE [LARGE SCALE GENOMIC DNA]</scope>
    <source>
        <strain evidence="1 2">DSM 27194</strain>
    </source>
</reference>
<organism evidence="1 2">
    <name type="scientific">Apiotrichum porosum</name>
    <dbReference type="NCBI Taxonomy" id="105984"/>
    <lineage>
        <taxon>Eukaryota</taxon>
        <taxon>Fungi</taxon>
        <taxon>Dikarya</taxon>
        <taxon>Basidiomycota</taxon>
        <taxon>Agaricomycotina</taxon>
        <taxon>Tremellomycetes</taxon>
        <taxon>Trichosporonales</taxon>
        <taxon>Trichosporonaceae</taxon>
        <taxon>Apiotrichum</taxon>
    </lineage>
</organism>
<evidence type="ECO:0008006" key="3">
    <source>
        <dbReference type="Google" id="ProtNLM"/>
    </source>
</evidence>
<dbReference type="EMBL" id="RSCE01000015">
    <property type="protein sequence ID" value="RSH77713.1"/>
    <property type="molecule type" value="Genomic_DNA"/>
</dbReference>
<dbReference type="AlphaFoldDB" id="A0A427XG39"/>
<comment type="caution">
    <text evidence="1">The sequence shown here is derived from an EMBL/GenBank/DDBJ whole genome shotgun (WGS) entry which is preliminary data.</text>
</comment>
<dbReference type="Proteomes" id="UP000279236">
    <property type="component" value="Unassembled WGS sequence"/>
</dbReference>
<proteinExistence type="predicted"/>